<dbReference type="RefSeq" id="WP_076627578.1">
    <property type="nucleotide sequence ID" value="NZ_CP019312.1"/>
</dbReference>
<proteinExistence type="predicted"/>
<dbReference type="Pfam" id="PF06707">
    <property type="entry name" value="DUF1194"/>
    <property type="match status" value="1"/>
</dbReference>
<dbReference type="EMBL" id="CP019312">
    <property type="protein sequence ID" value="APX11717.1"/>
    <property type="molecule type" value="Genomic_DNA"/>
</dbReference>
<feature type="signal peptide" evidence="1">
    <location>
        <begin position="1"/>
        <end position="17"/>
    </location>
</feature>
<keyword evidence="1" id="KW-0732">Signal</keyword>
<dbReference type="CDD" id="cd00198">
    <property type="entry name" value="vWFA"/>
    <property type="match status" value="1"/>
</dbReference>
<evidence type="ECO:0008006" key="4">
    <source>
        <dbReference type="Google" id="ProtNLM"/>
    </source>
</evidence>
<name>A0A1P8MUE3_9RHOB</name>
<dbReference type="OrthoDB" id="9792179at2"/>
<evidence type="ECO:0000313" key="2">
    <source>
        <dbReference type="EMBL" id="APX11717.1"/>
    </source>
</evidence>
<dbReference type="KEGG" id="tom:BWR18_08490"/>
<dbReference type="Proteomes" id="UP000186336">
    <property type="component" value="Chromosome"/>
</dbReference>
<dbReference type="SUPFAM" id="SSF53300">
    <property type="entry name" value="vWA-like"/>
    <property type="match status" value="1"/>
</dbReference>
<gene>
    <name evidence="2" type="ORF">BWR18_08490</name>
</gene>
<protein>
    <recommendedName>
        <fullName evidence="4">VWFA domain-containing protein</fullName>
    </recommendedName>
</protein>
<feature type="chain" id="PRO_5012410823" description="VWFA domain-containing protein" evidence="1">
    <location>
        <begin position="18"/>
        <end position="264"/>
    </location>
</feature>
<organism evidence="2 3">
    <name type="scientific">Tateyamaria omphalii</name>
    <dbReference type="NCBI Taxonomy" id="299262"/>
    <lineage>
        <taxon>Bacteria</taxon>
        <taxon>Pseudomonadati</taxon>
        <taxon>Pseudomonadota</taxon>
        <taxon>Alphaproteobacteria</taxon>
        <taxon>Rhodobacterales</taxon>
        <taxon>Roseobacteraceae</taxon>
        <taxon>Tateyamaria</taxon>
    </lineage>
</organism>
<dbReference type="InterPro" id="IPR010607">
    <property type="entry name" value="DUF1194"/>
</dbReference>
<dbReference type="AlphaFoldDB" id="A0A1P8MUE3"/>
<dbReference type="STRING" id="299262.BWR18_08490"/>
<sequence length="264" mass="29193">MRLFLLLLAWLATAVHAEDRIEVDVELFLAVDVSRSMQPYELEIQRRGYAAALKSPEVQDAIADGFLGRIAVTYVEWAGAYHQREIVPWTLLATAEDSAEVAARITAHFDQAMRRTSISSALTYAAESIETNAFDGLRRVIDVSGDGPNNVGIPVTRARDAVLARGITINGLPLMTQDNGIMARWNIADLDAYYTACVIGGAGAFVVPVTDWSEFEDAVRRKLVLEIAGQPARLWQAQVRSTAPYNCLIGEEIWERNRDIFALP</sequence>
<dbReference type="Gene3D" id="3.40.50.410">
    <property type="entry name" value="von Willebrand factor, type A domain"/>
    <property type="match status" value="1"/>
</dbReference>
<accession>A0A1P8MUE3</accession>
<reference evidence="2 3" key="1">
    <citation type="submission" date="2017-01" db="EMBL/GenBank/DDBJ databases">
        <title>Complete genome of Tateyamaria omphalii DOK1-4 isolated from seawater in Dokdo.</title>
        <authorList>
            <person name="Kim J.H."/>
            <person name="Chi W.-J."/>
        </authorList>
    </citation>
    <scope>NUCLEOTIDE SEQUENCE [LARGE SCALE GENOMIC DNA]</scope>
    <source>
        <strain evidence="2 3">DOK1-4</strain>
    </source>
</reference>
<dbReference type="InterPro" id="IPR036465">
    <property type="entry name" value="vWFA_dom_sf"/>
</dbReference>
<evidence type="ECO:0000256" key="1">
    <source>
        <dbReference type="SAM" id="SignalP"/>
    </source>
</evidence>
<keyword evidence="3" id="KW-1185">Reference proteome</keyword>
<evidence type="ECO:0000313" key="3">
    <source>
        <dbReference type="Proteomes" id="UP000186336"/>
    </source>
</evidence>